<evidence type="ECO:0000256" key="13">
    <source>
        <dbReference type="SAM" id="MobiDB-lite"/>
    </source>
</evidence>
<feature type="region of interest" description="Disordered" evidence="13">
    <location>
        <begin position="1"/>
        <end position="24"/>
    </location>
</feature>
<proteinExistence type="inferred from homology"/>
<sequence length="553" mass="57978">MVASVKSKSAPSTPLRDRTHRPYQCPMCPKAFFRLEHQTRHIRTHTGEKPHQCTFPGCLKRFSRSDELTRHRRVHENAGTRNGVGSRGRGGGAGAKRRSSSNSPAAKRTRRTQNNSNNSQRGVSGLSLRTPTCSSMFIGSSEPVQCPTWPQPTIDALEGNMFYSSTHLEPNGLGSSRNSSCSGGSVLSPFSIGSTSMGSTNNNTATNNKSTSNSSNNSSNTSFSANNYNIDGSFSCSVGTLTKSSMRTPASSPTIRASKAGGVSSHLTAIPALHLPSSAGLNNSIYPSTRLDAASALGMLRSSYASTATVPAPICTNPTDISMTAPNSATSISSSSSSSSSSSATFGLASPTWRSRLGLYSSAQSANIPPIGTSIEPNRPGNATPHASSGKGTRIVTLPPVTLTYPSSSAFSKDFRAPFGSRYSPSSGTRRSVSATVKSLSNRSNDLLSLPSSSTTLKLSGSPPKPFPSLHQFSAFPISSLASSSPPSSSSSSSTPGLFNSLTSPPTSSSLCSTFKSLTSPSNKSLSIRAFLNCNSKTQLRQFRLPIPIPYKS</sequence>
<keyword evidence="2" id="KW-0678">Repressor</keyword>
<feature type="domain" description="C2H2-type" evidence="14">
    <location>
        <begin position="51"/>
        <end position="80"/>
    </location>
</feature>
<keyword evidence="5 12" id="KW-0863">Zinc-finger</keyword>
<evidence type="ECO:0000256" key="8">
    <source>
        <dbReference type="ARBA" id="ARBA00023125"/>
    </source>
</evidence>
<dbReference type="PANTHER" id="PTHR47428">
    <property type="entry name" value="REGULATORY PROTEIN MIG1-RELATED"/>
    <property type="match status" value="1"/>
</dbReference>
<dbReference type="Gene3D" id="3.30.160.60">
    <property type="entry name" value="Classic Zinc Finger"/>
    <property type="match status" value="2"/>
</dbReference>
<dbReference type="GO" id="GO:0005634">
    <property type="term" value="C:nucleus"/>
    <property type="evidence" value="ECO:0007669"/>
    <property type="project" value="UniProtKB-SubCell"/>
</dbReference>
<dbReference type="Proteomes" id="UP001150538">
    <property type="component" value="Unassembled WGS sequence"/>
</dbReference>
<keyword evidence="10" id="KW-0539">Nucleus</keyword>
<dbReference type="SUPFAM" id="SSF57667">
    <property type="entry name" value="beta-beta-alpha zinc fingers"/>
    <property type="match status" value="1"/>
</dbReference>
<keyword evidence="8" id="KW-0238">DNA-binding</keyword>
<evidence type="ECO:0000256" key="12">
    <source>
        <dbReference type="PROSITE-ProRule" id="PRU00042"/>
    </source>
</evidence>
<dbReference type="FunFam" id="3.30.160.60:FF:000152">
    <property type="entry name" value="DNA-binding protein creA"/>
    <property type="match status" value="1"/>
</dbReference>
<keyword evidence="4" id="KW-0677">Repeat</keyword>
<accession>A0A9W8AAW6</accession>
<dbReference type="GO" id="GO:0000433">
    <property type="term" value="P:carbon catabolite repression of transcription from RNA polymerase II promoter by glucose"/>
    <property type="evidence" value="ECO:0007669"/>
    <property type="project" value="TreeGrafter"/>
</dbReference>
<evidence type="ECO:0000256" key="1">
    <source>
        <dbReference type="ARBA" id="ARBA00004123"/>
    </source>
</evidence>
<dbReference type="AlphaFoldDB" id="A0A9W8AAW6"/>
<dbReference type="PROSITE" id="PS50157">
    <property type="entry name" value="ZINC_FINGER_C2H2_2"/>
    <property type="match status" value="2"/>
</dbReference>
<name>A0A9W8AAW6_9FUNG</name>
<dbReference type="InterPro" id="IPR013087">
    <property type="entry name" value="Znf_C2H2_type"/>
</dbReference>
<evidence type="ECO:0000256" key="5">
    <source>
        <dbReference type="ARBA" id="ARBA00022771"/>
    </source>
</evidence>
<feature type="region of interest" description="Disordered" evidence="13">
    <location>
        <begin position="66"/>
        <end position="128"/>
    </location>
</feature>
<keyword evidence="6" id="KW-0862">Zinc</keyword>
<reference evidence="15" key="1">
    <citation type="submission" date="2022-07" db="EMBL/GenBank/DDBJ databases">
        <title>Phylogenomic reconstructions and comparative analyses of Kickxellomycotina fungi.</title>
        <authorList>
            <person name="Reynolds N.K."/>
            <person name="Stajich J.E."/>
            <person name="Barry K."/>
            <person name="Grigoriev I.V."/>
            <person name="Crous P."/>
            <person name="Smith M.E."/>
        </authorList>
    </citation>
    <scope>NUCLEOTIDE SEQUENCE</scope>
    <source>
        <strain evidence="15">NBRC 100468</strain>
    </source>
</reference>
<evidence type="ECO:0000313" key="15">
    <source>
        <dbReference type="EMBL" id="KAJ1921047.1"/>
    </source>
</evidence>
<keyword evidence="9" id="KW-0804">Transcription</keyword>
<dbReference type="SMART" id="SM00355">
    <property type="entry name" value="ZnF_C2H2"/>
    <property type="match status" value="2"/>
</dbReference>
<feature type="compositionally biased region" description="Low complexity" evidence="13">
    <location>
        <begin position="112"/>
        <end position="121"/>
    </location>
</feature>
<feature type="region of interest" description="Disordered" evidence="13">
    <location>
        <begin position="370"/>
        <end position="395"/>
    </location>
</feature>
<dbReference type="InterPro" id="IPR036236">
    <property type="entry name" value="Znf_C2H2_sf"/>
</dbReference>
<dbReference type="GO" id="GO:0008270">
    <property type="term" value="F:zinc ion binding"/>
    <property type="evidence" value="ECO:0007669"/>
    <property type="project" value="UniProtKB-KW"/>
</dbReference>
<comment type="subcellular location">
    <subcellularLocation>
        <location evidence="1">Nucleus</location>
    </subcellularLocation>
</comment>
<dbReference type="GO" id="GO:0005737">
    <property type="term" value="C:cytoplasm"/>
    <property type="evidence" value="ECO:0007669"/>
    <property type="project" value="TreeGrafter"/>
</dbReference>
<dbReference type="InterPro" id="IPR051007">
    <property type="entry name" value="creA/MIG_C2H2-ZnF"/>
</dbReference>
<evidence type="ECO:0000256" key="6">
    <source>
        <dbReference type="ARBA" id="ARBA00022833"/>
    </source>
</evidence>
<dbReference type="PROSITE" id="PS00028">
    <property type="entry name" value="ZINC_FINGER_C2H2_1"/>
    <property type="match status" value="2"/>
</dbReference>
<feature type="compositionally biased region" description="Polar residues" evidence="13">
    <location>
        <begin position="1"/>
        <end position="12"/>
    </location>
</feature>
<feature type="compositionally biased region" description="Gly residues" evidence="13">
    <location>
        <begin position="85"/>
        <end position="94"/>
    </location>
</feature>
<organism evidence="15 16">
    <name type="scientific">Mycoemilia scoparia</name>
    <dbReference type="NCBI Taxonomy" id="417184"/>
    <lineage>
        <taxon>Eukaryota</taxon>
        <taxon>Fungi</taxon>
        <taxon>Fungi incertae sedis</taxon>
        <taxon>Zoopagomycota</taxon>
        <taxon>Kickxellomycotina</taxon>
        <taxon>Kickxellomycetes</taxon>
        <taxon>Kickxellales</taxon>
        <taxon>Kickxellaceae</taxon>
        <taxon>Mycoemilia</taxon>
    </lineage>
</organism>
<feature type="compositionally biased region" description="Low complexity" evidence="13">
    <location>
        <begin position="328"/>
        <end position="343"/>
    </location>
</feature>
<comment type="similarity">
    <text evidence="11">Belongs to the creA/MIG C2H2-type zinc-finger protein family.</text>
</comment>
<dbReference type="Pfam" id="PF00096">
    <property type="entry name" value="zf-C2H2"/>
    <property type="match status" value="2"/>
</dbReference>
<evidence type="ECO:0000256" key="7">
    <source>
        <dbReference type="ARBA" id="ARBA00023015"/>
    </source>
</evidence>
<comment type="caution">
    <text evidence="15">The sequence shown here is derived from an EMBL/GenBank/DDBJ whole genome shotgun (WGS) entry which is preliminary data.</text>
</comment>
<protein>
    <recommendedName>
        <fullName evidence="14">C2H2-type domain-containing protein</fullName>
    </recommendedName>
</protein>
<evidence type="ECO:0000256" key="10">
    <source>
        <dbReference type="ARBA" id="ARBA00023242"/>
    </source>
</evidence>
<dbReference type="OrthoDB" id="654211at2759"/>
<keyword evidence="16" id="KW-1185">Reference proteome</keyword>
<evidence type="ECO:0000259" key="14">
    <source>
        <dbReference type="PROSITE" id="PS50157"/>
    </source>
</evidence>
<feature type="region of interest" description="Disordered" evidence="13">
    <location>
        <begin position="320"/>
        <end position="343"/>
    </location>
</feature>
<feature type="domain" description="C2H2-type" evidence="14">
    <location>
        <begin position="23"/>
        <end position="50"/>
    </location>
</feature>
<feature type="region of interest" description="Disordered" evidence="13">
    <location>
        <begin position="194"/>
        <end position="220"/>
    </location>
</feature>
<evidence type="ECO:0000313" key="16">
    <source>
        <dbReference type="Proteomes" id="UP001150538"/>
    </source>
</evidence>
<dbReference type="EMBL" id="JANBPU010000007">
    <property type="protein sequence ID" value="KAJ1921047.1"/>
    <property type="molecule type" value="Genomic_DNA"/>
</dbReference>
<evidence type="ECO:0000256" key="4">
    <source>
        <dbReference type="ARBA" id="ARBA00022737"/>
    </source>
</evidence>
<evidence type="ECO:0000256" key="9">
    <source>
        <dbReference type="ARBA" id="ARBA00023163"/>
    </source>
</evidence>
<keyword evidence="3" id="KW-0479">Metal-binding</keyword>
<gene>
    <name evidence="15" type="ORF">H4219_000905</name>
</gene>
<dbReference type="PANTHER" id="PTHR47428:SF1">
    <property type="entry name" value="REGULATORY PROTEIN MIG1-RELATED"/>
    <property type="match status" value="1"/>
</dbReference>
<evidence type="ECO:0000256" key="2">
    <source>
        <dbReference type="ARBA" id="ARBA00022491"/>
    </source>
</evidence>
<evidence type="ECO:0000256" key="11">
    <source>
        <dbReference type="ARBA" id="ARBA00038023"/>
    </source>
</evidence>
<dbReference type="GO" id="GO:0000978">
    <property type="term" value="F:RNA polymerase II cis-regulatory region sequence-specific DNA binding"/>
    <property type="evidence" value="ECO:0007669"/>
    <property type="project" value="TreeGrafter"/>
</dbReference>
<keyword evidence="7" id="KW-0805">Transcription regulation</keyword>
<dbReference type="FunFam" id="3.30.160.60:FF:000089">
    <property type="entry name" value="DNA-binding protein creA"/>
    <property type="match status" value="1"/>
</dbReference>
<evidence type="ECO:0000256" key="3">
    <source>
        <dbReference type="ARBA" id="ARBA00022723"/>
    </source>
</evidence>